<dbReference type="PANTHER" id="PTHR33734">
    <property type="entry name" value="LYSM DOMAIN-CONTAINING GPI-ANCHORED PROTEIN 2"/>
    <property type="match status" value="1"/>
</dbReference>
<comment type="caution">
    <text evidence="6">The sequence shown here is derived from an EMBL/GenBank/DDBJ whole genome shotgun (WGS) entry which is preliminary data.</text>
</comment>
<dbReference type="InterPro" id="IPR017853">
    <property type="entry name" value="GH"/>
</dbReference>
<feature type="domain" description="LysM" evidence="5">
    <location>
        <begin position="325"/>
        <end position="369"/>
    </location>
</feature>
<dbReference type="Gene3D" id="3.20.20.80">
    <property type="entry name" value="Glycosidases"/>
    <property type="match status" value="1"/>
</dbReference>
<evidence type="ECO:0000256" key="3">
    <source>
        <dbReference type="ARBA" id="ARBA00023295"/>
    </source>
</evidence>
<reference evidence="6" key="1">
    <citation type="submission" date="2020-08" db="EMBL/GenBank/DDBJ databases">
        <title>Genome public.</title>
        <authorList>
            <person name="Liu C."/>
            <person name="Sun Q."/>
        </authorList>
    </citation>
    <scope>NUCLEOTIDE SEQUENCE</scope>
    <source>
        <strain evidence="6">NSJ-42</strain>
    </source>
</reference>
<gene>
    <name evidence="6" type="ORF">H8R92_07830</name>
</gene>
<comment type="similarity">
    <text evidence="1 4">Belongs to the glycosyl hydrolase 25 family.</text>
</comment>
<keyword evidence="2 4" id="KW-0378">Hydrolase</keyword>
<dbReference type="PROSITE" id="PS00953">
    <property type="entry name" value="GLYCOSYL_HYDROL_F25_1"/>
    <property type="match status" value="1"/>
</dbReference>
<keyword evidence="3 4" id="KW-0326">Glycosidase</keyword>
<feature type="domain" description="LysM" evidence="5">
    <location>
        <begin position="273"/>
        <end position="317"/>
    </location>
</feature>
<dbReference type="Pfam" id="PF01183">
    <property type="entry name" value="Glyco_hydro_25"/>
    <property type="match status" value="1"/>
</dbReference>
<evidence type="ECO:0000256" key="1">
    <source>
        <dbReference type="ARBA" id="ARBA00010646"/>
    </source>
</evidence>
<dbReference type="SMART" id="SM00257">
    <property type="entry name" value="LysM"/>
    <property type="match status" value="3"/>
</dbReference>
<dbReference type="Pfam" id="PF01476">
    <property type="entry name" value="LysM"/>
    <property type="match status" value="3"/>
</dbReference>
<dbReference type="Proteomes" id="UP000662088">
    <property type="component" value="Unassembled WGS sequence"/>
</dbReference>
<evidence type="ECO:0000256" key="2">
    <source>
        <dbReference type="ARBA" id="ARBA00022801"/>
    </source>
</evidence>
<organism evidence="6 7">
    <name type="scientific">Clostridium lentum</name>
    <dbReference type="NCBI Taxonomy" id="2763037"/>
    <lineage>
        <taxon>Bacteria</taxon>
        <taxon>Bacillati</taxon>
        <taxon>Bacillota</taxon>
        <taxon>Clostridia</taxon>
        <taxon>Eubacteriales</taxon>
        <taxon>Clostridiaceae</taxon>
        <taxon>Clostridium</taxon>
    </lineage>
</organism>
<protein>
    <recommendedName>
        <fullName evidence="4">Lysozyme</fullName>
        <ecNumber evidence="4">3.2.1.17</ecNumber>
    </recommendedName>
</protein>
<dbReference type="AlphaFoldDB" id="A0A8I0A775"/>
<dbReference type="GO" id="GO:0009253">
    <property type="term" value="P:peptidoglycan catabolic process"/>
    <property type="evidence" value="ECO:0007669"/>
    <property type="project" value="InterPro"/>
</dbReference>
<evidence type="ECO:0000259" key="5">
    <source>
        <dbReference type="PROSITE" id="PS51782"/>
    </source>
</evidence>
<name>A0A8I0A775_9CLOT</name>
<feature type="domain" description="LysM" evidence="5">
    <location>
        <begin position="217"/>
        <end position="261"/>
    </location>
</feature>
<dbReference type="EC" id="3.2.1.17" evidence="4"/>
<dbReference type="SUPFAM" id="SSF51445">
    <property type="entry name" value="(Trans)glycosidases"/>
    <property type="match status" value="1"/>
</dbReference>
<proteinExistence type="inferred from homology"/>
<dbReference type="InterPro" id="IPR018392">
    <property type="entry name" value="LysM"/>
</dbReference>
<dbReference type="SMART" id="SM00641">
    <property type="entry name" value="Glyco_25"/>
    <property type="match status" value="1"/>
</dbReference>
<dbReference type="GO" id="GO:0016998">
    <property type="term" value="P:cell wall macromolecule catabolic process"/>
    <property type="evidence" value="ECO:0007669"/>
    <property type="project" value="InterPro"/>
</dbReference>
<sequence>MSSYKGIDISSYQGYDIDFSAVRNSGVEICIVKATESTTYTNMYFDNHASGALNAGLNVGFYHFFRGQGIAEADYFCSVINKYKDRMTIKPVIDVEVSMADINNQVLLFINRVKQVLGLDCVIYSGAYFAGDNLIDINLLNYGLWVAHYYVSTPTLRGIWTGFVGHQYSDQGIIPGINAYVDLNTFYDGMFIGTPGSGESTGGVTPAPVGRTKNLDGTYTVKSNDTLSAIANDFGVTVDQLVRWNNISNPNLITVGQILYFSDKSSSGLGQGITYVVQAGDTLSGIATKFGTTVANLVSLNNISDPNLIYVGQVLKLPSSGNSSRTYIVQEGDTLSSIATKFGTTVVNLVSLNNISNANLIYVGQVLYV</sequence>
<evidence type="ECO:0000313" key="7">
    <source>
        <dbReference type="Proteomes" id="UP000662088"/>
    </source>
</evidence>
<dbReference type="InterPro" id="IPR002053">
    <property type="entry name" value="Glyco_hydro_25"/>
</dbReference>
<dbReference type="InterPro" id="IPR018077">
    <property type="entry name" value="Glyco_hydro_fam25_subgr"/>
</dbReference>
<accession>A0A8I0A775</accession>
<dbReference type="InterPro" id="IPR036779">
    <property type="entry name" value="LysM_dom_sf"/>
</dbReference>
<dbReference type="PROSITE" id="PS51904">
    <property type="entry name" value="GLYCOSYL_HYDROL_F25_2"/>
    <property type="match status" value="1"/>
</dbReference>
<dbReference type="GO" id="GO:0003796">
    <property type="term" value="F:lysozyme activity"/>
    <property type="evidence" value="ECO:0007669"/>
    <property type="project" value="UniProtKB-EC"/>
</dbReference>
<dbReference type="SUPFAM" id="SSF54106">
    <property type="entry name" value="LysM domain"/>
    <property type="match status" value="3"/>
</dbReference>
<dbReference type="PANTHER" id="PTHR33734:SF22">
    <property type="entry name" value="MEMBRANE-BOUND LYTIC MUREIN TRANSGLYCOSYLASE D"/>
    <property type="match status" value="1"/>
</dbReference>
<dbReference type="PROSITE" id="PS51782">
    <property type="entry name" value="LYSM"/>
    <property type="match status" value="3"/>
</dbReference>
<evidence type="ECO:0000313" key="6">
    <source>
        <dbReference type="EMBL" id="MBC5640335.1"/>
    </source>
</evidence>
<dbReference type="CDD" id="cd00118">
    <property type="entry name" value="LysM"/>
    <property type="match status" value="3"/>
</dbReference>
<evidence type="ECO:0000256" key="4">
    <source>
        <dbReference type="RuleBase" id="RU361176"/>
    </source>
</evidence>
<dbReference type="RefSeq" id="WP_186835138.1">
    <property type="nucleotide sequence ID" value="NZ_JACOOQ010000011.1"/>
</dbReference>
<dbReference type="InterPro" id="IPR008270">
    <property type="entry name" value="Glyco_hydro_25_AS"/>
</dbReference>
<dbReference type="Gene3D" id="3.10.350.10">
    <property type="entry name" value="LysM domain"/>
    <property type="match status" value="3"/>
</dbReference>
<keyword evidence="7" id="KW-1185">Reference proteome</keyword>
<comment type="catalytic activity">
    <reaction evidence="4">
        <text>Hydrolysis of (1-&gt;4)-beta-linkages between N-acetylmuramic acid and N-acetyl-D-glucosamine residues in a peptidoglycan and between N-acetyl-D-glucosamine residues in chitodextrins.</text>
        <dbReference type="EC" id="3.2.1.17"/>
    </reaction>
</comment>
<dbReference type="EMBL" id="JACOOQ010000011">
    <property type="protein sequence ID" value="MBC5640335.1"/>
    <property type="molecule type" value="Genomic_DNA"/>
</dbReference>